<sequence>MNWGDVLALVVGDYTIRTVLLGAAVFGVVSGVLSCFAVLRRQALLGDAMSHAALPGVVLVFILTGSKAMPVLMLGALIAGWVGVLFVLFVTHETRIKEDSALGIVLAVFFGVGLMLLTWVQRTGPASQSGLDKFLFGRAAALVMEDVATMALVGMLGLLCVALFWKEFKLLSFDPAYAATLGFPTRRLDVLLTTLIVLAVVVGLQMVGVVLMSAMLVAPGAAARQWTDKLGLMVTLGGLFGAFIGVVGALVSSFVPNLPTGPTIVVVATVLVLVSLTFAPHRGMVAQWWRRRQQRRQVHRRAVLAAMASMAAHHPTFDHPHEEAAIRAALGGRDVRPTLDVLEQEGLVQRANGQRWALTARGRDVVQQRGQEEREA</sequence>
<dbReference type="Gene3D" id="1.10.3470.10">
    <property type="entry name" value="ABC transporter involved in vitamin B12 uptake, BtuC"/>
    <property type="match status" value="1"/>
</dbReference>
<feature type="transmembrane region" description="Helical" evidence="9">
    <location>
        <begin position="141"/>
        <end position="165"/>
    </location>
</feature>
<evidence type="ECO:0000256" key="4">
    <source>
        <dbReference type="ARBA" id="ARBA00022475"/>
    </source>
</evidence>
<feature type="transmembrane region" description="Helical" evidence="9">
    <location>
        <begin position="263"/>
        <end position="285"/>
    </location>
</feature>
<dbReference type="GO" id="GO:0043190">
    <property type="term" value="C:ATP-binding cassette (ABC) transporter complex"/>
    <property type="evidence" value="ECO:0007669"/>
    <property type="project" value="InterPro"/>
</dbReference>
<keyword evidence="6 9" id="KW-1133">Transmembrane helix</keyword>
<keyword evidence="4" id="KW-1003">Cell membrane</keyword>
<dbReference type="Pfam" id="PF00950">
    <property type="entry name" value="ABC-3"/>
    <property type="match status" value="1"/>
</dbReference>
<name>A0A0P6YSQ9_9CHLR</name>
<dbReference type="AlphaFoldDB" id="A0A0P6YSQ9"/>
<evidence type="ECO:0000256" key="9">
    <source>
        <dbReference type="SAM" id="Phobius"/>
    </source>
</evidence>
<evidence type="ECO:0000256" key="6">
    <source>
        <dbReference type="ARBA" id="ARBA00022989"/>
    </source>
</evidence>
<keyword evidence="5 8" id="KW-0812">Transmembrane</keyword>
<evidence type="ECO:0000313" key="11">
    <source>
        <dbReference type="Proteomes" id="UP000050502"/>
    </source>
</evidence>
<comment type="caution">
    <text evidence="10">The sequence shown here is derived from an EMBL/GenBank/DDBJ whole genome shotgun (WGS) entry which is preliminary data.</text>
</comment>
<feature type="transmembrane region" description="Helical" evidence="9">
    <location>
        <begin position="101"/>
        <end position="120"/>
    </location>
</feature>
<organism evidence="10 11">
    <name type="scientific">Ardenticatena maritima</name>
    <dbReference type="NCBI Taxonomy" id="872965"/>
    <lineage>
        <taxon>Bacteria</taxon>
        <taxon>Bacillati</taxon>
        <taxon>Chloroflexota</taxon>
        <taxon>Ardenticatenia</taxon>
        <taxon>Ardenticatenales</taxon>
        <taxon>Ardenticatenaceae</taxon>
        <taxon>Ardenticatena</taxon>
    </lineage>
</organism>
<dbReference type="PANTHER" id="PTHR30477:SF3">
    <property type="entry name" value="METAL TRANSPORT SYSTEM MEMBRANE PROTEIN CT_069-RELATED"/>
    <property type="match status" value="1"/>
</dbReference>
<evidence type="ECO:0000256" key="2">
    <source>
        <dbReference type="ARBA" id="ARBA00008034"/>
    </source>
</evidence>
<evidence type="ECO:0000256" key="3">
    <source>
        <dbReference type="ARBA" id="ARBA00022448"/>
    </source>
</evidence>
<evidence type="ECO:0000313" key="10">
    <source>
        <dbReference type="EMBL" id="KPL86476.1"/>
    </source>
</evidence>
<dbReference type="GO" id="GO:0071281">
    <property type="term" value="P:cellular response to iron ion"/>
    <property type="evidence" value="ECO:0007669"/>
    <property type="project" value="UniProtKB-ARBA"/>
</dbReference>
<evidence type="ECO:0000256" key="7">
    <source>
        <dbReference type="ARBA" id="ARBA00023136"/>
    </source>
</evidence>
<dbReference type="RefSeq" id="WP_060687768.1">
    <property type="nucleotide sequence ID" value="NZ_LGKN01000009.1"/>
</dbReference>
<accession>A0A0P6YSQ9</accession>
<keyword evidence="7 9" id="KW-0472">Membrane</keyword>
<feature type="transmembrane region" description="Helical" evidence="9">
    <location>
        <begin position="20"/>
        <end position="39"/>
    </location>
</feature>
<evidence type="ECO:0000256" key="5">
    <source>
        <dbReference type="ARBA" id="ARBA00022692"/>
    </source>
</evidence>
<dbReference type="EMBL" id="LGKN01000009">
    <property type="protein sequence ID" value="KPL86476.1"/>
    <property type="molecule type" value="Genomic_DNA"/>
</dbReference>
<feature type="transmembrane region" description="Helical" evidence="9">
    <location>
        <begin position="230"/>
        <end position="251"/>
    </location>
</feature>
<gene>
    <name evidence="10" type="ORF">SE16_14445</name>
</gene>
<comment type="similarity">
    <text evidence="2 8">Belongs to the ABC-3 integral membrane protein family.</text>
</comment>
<dbReference type="FunFam" id="1.10.3470.10:FF:000003">
    <property type="entry name" value="Iron ABC transporter permease SitD"/>
    <property type="match status" value="1"/>
</dbReference>
<protein>
    <recommendedName>
        <fullName evidence="12">Manganese/zinc/iron transport system permease protein</fullName>
    </recommendedName>
</protein>
<keyword evidence="3 8" id="KW-0813">Transport</keyword>
<comment type="subcellular location">
    <subcellularLocation>
        <location evidence="1 8">Cell membrane</location>
        <topology evidence="1 8">Multi-pass membrane protein</topology>
    </subcellularLocation>
</comment>
<reference evidence="10 11" key="1">
    <citation type="submission" date="2015-07" db="EMBL/GenBank/DDBJ databases">
        <title>Whole genome sequence of Ardenticatena maritima DSM 23922.</title>
        <authorList>
            <person name="Hemp J."/>
            <person name="Ward L.M."/>
            <person name="Pace L.A."/>
            <person name="Fischer W.W."/>
        </authorList>
    </citation>
    <scope>NUCLEOTIDE SEQUENCE [LARGE SCALE GENOMIC DNA]</scope>
    <source>
        <strain evidence="10 11">110S</strain>
    </source>
</reference>
<dbReference type="InterPro" id="IPR037294">
    <property type="entry name" value="ABC_BtuC-like"/>
</dbReference>
<dbReference type="InterPro" id="IPR001626">
    <property type="entry name" value="ABC_TroCD"/>
</dbReference>
<feature type="transmembrane region" description="Helical" evidence="9">
    <location>
        <begin position="190"/>
        <end position="218"/>
    </location>
</feature>
<dbReference type="CDD" id="cd06550">
    <property type="entry name" value="TM_ABC_iron-siderophores_like"/>
    <property type="match status" value="1"/>
</dbReference>
<dbReference type="PANTHER" id="PTHR30477">
    <property type="entry name" value="ABC-TRANSPORTER METAL-BINDING PROTEIN"/>
    <property type="match status" value="1"/>
</dbReference>
<dbReference type="PATRIC" id="fig|872965.6.peg.2537"/>
<evidence type="ECO:0008006" key="12">
    <source>
        <dbReference type="Google" id="ProtNLM"/>
    </source>
</evidence>
<evidence type="ECO:0000256" key="8">
    <source>
        <dbReference type="RuleBase" id="RU003943"/>
    </source>
</evidence>
<dbReference type="GO" id="GO:0010043">
    <property type="term" value="P:response to zinc ion"/>
    <property type="evidence" value="ECO:0007669"/>
    <property type="project" value="TreeGrafter"/>
</dbReference>
<dbReference type="Proteomes" id="UP000050502">
    <property type="component" value="Unassembled WGS sequence"/>
</dbReference>
<dbReference type="GO" id="GO:0055085">
    <property type="term" value="P:transmembrane transport"/>
    <property type="evidence" value="ECO:0007669"/>
    <property type="project" value="InterPro"/>
</dbReference>
<proteinExistence type="inferred from homology"/>
<dbReference type="SUPFAM" id="SSF81345">
    <property type="entry name" value="ABC transporter involved in vitamin B12 uptake, BtuC"/>
    <property type="match status" value="1"/>
</dbReference>
<evidence type="ECO:0000256" key="1">
    <source>
        <dbReference type="ARBA" id="ARBA00004651"/>
    </source>
</evidence>
<feature type="transmembrane region" description="Helical" evidence="9">
    <location>
        <begin position="71"/>
        <end position="89"/>
    </location>
</feature>